<accession>A0A6A6AFF3</accession>
<protein>
    <submittedName>
        <fullName evidence="2">Uncharacterized protein</fullName>
    </submittedName>
</protein>
<feature type="region of interest" description="Disordered" evidence="1">
    <location>
        <begin position="130"/>
        <end position="169"/>
    </location>
</feature>
<sequence length="169" mass="18634">MNLMLLYAPYKTRSKTPTNENLLGTSAWQRSSPTSNNPKLISLSFHGLDTDAKLLRCHATLKDFRCGLGHSLWVFRSALRRNLQLVPSPSKPRRFDKRGGMSTNGVRKCSNCNHQVMSIGLAEEVQPAPYVTSRSKLPPTSRLNSPQPSASSLDVSRPSKTTPWLAAGS</sequence>
<evidence type="ECO:0000313" key="2">
    <source>
        <dbReference type="EMBL" id="KAF2130702.1"/>
    </source>
</evidence>
<name>A0A6A6AFF3_9PLEO</name>
<dbReference type="RefSeq" id="XP_033525089.1">
    <property type="nucleotide sequence ID" value="XM_033662512.1"/>
</dbReference>
<gene>
    <name evidence="2" type="ORF">P153DRAFT_203515</name>
</gene>
<dbReference type="EMBL" id="ML977503">
    <property type="protein sequence ID" value="KAF2130702.1"/>
    <property type="molecule type" value="Genomic_DNA"/>
</dbReference>
<evidence type="ECO:0000256" key="1">
    <source>
        <dbReference type="SAM" id="MobiDB-lite"/>
    </source>
</evidence>
<evidence type="ECO:0000313" key="3">
    <source>
        <dbReference type="Proteomes" id="UP000799771"/>
    </source>
</evidence>
<dbReference type="GeneID" id="54402944"/>
<dbReference type="AlphaFoldDB" id="A0A6A6AFF3"/>
<dbReference type="Proteomes" id="UP000799771">
    <property type="component" value="Unassembled WGS sequence"/>
</dbReference>
<reference evidence="2" key="1">
    <citation type="journal article" date="2020" name="Stud. Mycol.">
        <title>101 Dothideomycetes genomes: a test case for predicting lifestyles and emergence of pathogens.</title>
        <authorList>
            <person name="Haridas S."/>
            <person name="Albert R."/>
            <person name="Binder M."/>
            <person name="Bloem J."/>
            <person name="Labutti K."/>
            <person name="Salamov A."/>
            <person name="Andreopoulos B."/>
            <person name="Baker S."/>
            <person name="Barry K."/>
            <person name="Bills G."/>
            <person name="Bluhm B."/>
            <person name="Cannon C."/>
            <person name="Castanera R."/>
            <person name="Culley D."/>
            <person name="Daum C."/>
            <person name="Ezra D."/>
            <person name="Gonzalez J."/>
            <person name="Henrissat B."/>
            <person name="Kuo A."/>
            <person name="Liang C."/>
            <person name="Lipzen A."/>
            <person name="Lutzoni F."/>
            <person name="Magnuson J."/>
            <person name="Mondo S."/>
            <person name="Nolan M."/>
            <person name="Ohm R."/>
            <person name="Pangilinan J."/>
            <person name="Park H.-J."/>
            <person name="Ramirez L."/>
            <person name="Alfaro M."/>
            <person name="Sun H."/>
            <person name="Tritt A."/>
            <person name="Yoshinaga Y."/>
            <person name="Zwiers L.-H."/>
            <person name="Turgeon B."/>
            <person name="Goodwin S."/>
            <person name="Spatafora J."/>
            <person name="Crous P."/>
            <person name="Grigoriev I."/>
        </authorList>
    </citation>
    <scope>NUCLEOTIDE SEQUENCE</scope>
    <source>
        <strain evidence="2">CBS 119687</strain>
    </source>
</reference>
<keyword evidence="3" id="KW-1185">Reference proteome</keyword>
<feature type="compositionally biased region" description="Polar residues" evidence="1">
    <location>
        <begin position="141"/>
        <end position="162"/>
    </location>
</feature>
<proteinExistence type="predicted"/>
<organism evidence="2 3">
    <name type="scientific">Dothidotthia symphoricarpi CBS 119687</name>
    <dbReference type="NCBI Taxonomy" id="1392245"/>
    <lineage>
        <taxon>Eukaryota</taxon>
        <taxon>Fungi</taxon>
        <taxon>Dikarya</taxon>
        <taxon>Ascomycota</taxon>
        <taxon>Pezizomycotina</taxon>
        <taxon>Dothideomycetes</taxon>
        <taxon>Pleosporomycetidae</taxon>
        <taxon>Pleosporales</taxon>
        <taxon>Dothidotthiaceae</taxon>
        <taxon>Dothidotthia</taxon>
    </lineage>
</organism>